<dbReference type="RefSeq" id="XP_024351554.1">
    <property type="nucleotide sequence ID" value="XM_024493989.1"/>
</dbReference>
<gene>
    <name evidence="2" type="ORF">EGR_04740</name>
</gene>
<evidence type="ECO:0000256" key="1">
    <source>
        <dbReference type="SAM" id="MobiDB-lite"/>
    </source>
</evidence>
<sequence>MHNSMNLRQILTLPEFWHIFLPPWQSKYRGGYPSSTSYEKAVLPLCFIFIGSMSKKRNRIDLSKPNNLKLNDIYKPWSKLTFNFDHRNDGQFLVGYLMEFENLSLKLNRSLKQKCKNLTNKQHEKTSQEYKKSSKGQKCPPKLNSKAYSIKTTFCCNAAKSKLQNDGRTAHDYDVNTTVGFHSILTKYGSYSMSFVKKKKFSGTCSLLKRCITMPFAVLPCMPVGSFKPSMAVPEKRNFCIKLMENHFIKDSISNRLPEPSKLIVEMNVYFHLNYRSTKRGLLYLEALKHKNFLLHLKPEDEYKTKLEYPGTKHTTETPTRRRKIVNSLGQVKCQIKVEINTLSNCLFQTLSKKEMRSQVTNKPPYSVHVIL</sequence>
<dbReference type="EMBL" id="APAU02000031">
    <property type="protein sequence ID" value="EUB60358.1"/>
    <property type="molecule type" value="Genomic_DNA"/>
</dbReference>
<reference evidence="2 3" key="1">
    <citation type="journal article" date="2013" name="Nat. Genet.">
        <title>The genome of the hydatid tapeworm Echinococcus granulosus.</title>
        <authorList>
            <person name="Zheng H."/>
            <person name="Zhang W."/>
            <person name="Zhang L."/>
            <person name="Zhang Z."/>
            <person name="Li J."/>
            <person name="Lu G."/>
            <person name="Zhu Y."/>
            <person name="Wang Y."/>
            <person name="Huang Y."/>
            <person name="Liu J."/>
            <person name="Kang H."/>
            <person name="Chen J."/>
            <person name="Wang L."/>
            <person name="Chen A."/>
            <person name="Yu S."/>
            <person name="Gao Z."/>
            <person name="Jin L."/>
            <person name="Gu W."/>
            <person name="Wang Z."/>
            <person name="Zhao L."/>
            <person name="Shi B."/>
            <person name="Wen H."/>
            <person name="Lin R."/>
            <person name="Jones M.K."/>
            <person name="Brejova B."/>
            <person name="Vinar T."/>
            <person name="Zhao G."/>
            <person name="McManus D.P."/>
            <person name="Chen Z."/>
            <person name="Zhou Y."/>
            <person name="Wang S."/>
        </authorList>
    </citation>
    <scope>NUCLEOTIDE SEQUENCE [LARGE SCALE GENOMIC DNA]</scope>
</reference>
<feature type="region of interest" description="Disordered" evidence="1">
    <location>
        <begin position="120"/>
        <end position="141"/>
    </location>
</feature>
<proteinExistence type="predicted"/>
<dbReference type="CTD" id="36340455"/>
<protein>
    <submittedName>
        <fullName evidence="2">Uncharacterized protein</fullName>
    </submittedName>
</protein>
<comment type="caution">
    <text evidence="2">The sequence shown here is derived from an EMBL/GenBank/DDBJ whole genome shotgun (WGS) entry which is preliminary data.</text>
</comment>
<feature type="compositionally biased region" description="Basic and acidic residues" evidence="1">
    <location>
        <begin position="121"/>
        <end position="132"/>
    </location>
</feature>
<keyword evidence="3" id="KW-1185">Reference proteome</keyword>
<dbReference type="AlphaFoldDB" id="W6UH52"/>
<evidence type="ECO:0000313" key="3">
    <source>
        <dbReference type="Proteomes" id="UP000019149"/>
    </source>
</evidence>
<evidence type="ECO:0000313" key="2">
    <source>
        <dbReference type="EMBL" id="EUB60358.1"/>
    </source>
</evidence>
<dbReference type="KEGG" id="egl:EGR_04740"/>
<name>W6UH52_ECHGR</name>
<dbReference type="Proteomes" id="UP000019149">
    <property type="component" value="Unassembled WGS sequence"/>
</dbReference>
<dbReference type="GeneID" id="36340455"/>
<organism evidence="2 3">
    <name type="scientific">Echinococcus granulosus</name>
    <name type="common">Hydatid tapeworm</name>
    <dbReference type="NCBI Taxonomy" id="6210"/>
    <lineage>
        <taxon>Eukaryota</taxon>
        <taxon>Metazoa</taxon>
        <taxon>Spiralia</taxon>
        <taxon>Lophotrochozoa</taxon>
        <taxon>Platyhelminthes</taxon>
        <taxon>Cestoda</taxon>
        <taxon>Eucestoda</taxon>
        <taxon>Cyclophyllidea</taxon>
        <taxon>Taeniidae</taxon>
        <taxon>Echinococcus</taxon>
        <taxon>Echinococcus granulosus group</taxon>
    </lineage>
</organism>
<accession>W6UH52</accession>